<feature type="non-terminal residue" evidence="2">
    <location>
        <position position="1"/>
    </location>
</feature>
<reference evidence="2" key="2">
    <citation type="submission" date="2021-04" db="EMBL/GenBank/DDBJ databases">
        <authorList>
            <person name="Gilroy R."/>
        </authorList>
    </citation>
    <scope>NUCLEOTIDE SEQUENCE</scope>
    <source>
        <strain evidence="2">ChiBcec8-14828</strain>
    </source>
</reference>
<evidence type="ECO:0000313" key="3">
    <source>
        <dbReference type="Proteomes" id="UP000824209"/>
    </source>
</evidence>
<dbReference type="Proteomes" id="UP000824209">
    <property type="component" value="Unassembled WGS sequence"/>
</dbReference>
<organism evidence="2 3">
    <name type="scientific">Candidatus Ruthenibacterium avium</name>
    <dbReference type="NCBI Taxonomy" id="2838751"/>
    <lineage>
        <taxon>Bacteria</taxon>
        <taxon>Bacillati</taxon>
        <taxon>Bacillota</taxon>
        <taxon>Clostridia</taxon>
        <taxon>Eubacteriales</taxon>
        <taxon>Oscillospiraceae</taxon>
        <taxon>Ruthenibacterium</taxon>
    </lineage>
</organism>
<sequence>HELSYENGFYDYVRSHFALVLLYAIEFMNSLGMALFLLPSLFKLICVREILKTGFVSADWKSLLTALFVVLVSSPNLYLIYLNFWNRIF</sequence>
<evidence type="ECO:0000256" key="1">
    <source>
        <dbReference type="SAM" id="Phobius"/>
    </source>
</evidence>
<feature type="transmembrane region" description="Helical" evidence="1">
    <location>
        <begin position="20"/>
        <end position="42"/>
    </location>
</feature>
<name>A0A9D2S188_9FIRM</name>
<keyword evidence="1" id="KW-0472">Membrane</keyword>
<reference evidence="2" key="1">
    <citation type="journal article" date="2021" name="PeerJ">
        <title>Extensive microbial diversity within the chicken gut microbiome revealed by metagenomics and culture.</title>
        <authorList>
            <person name="Gilroy R."/>
            <person name="Ravi A."/>
            <person name="Getino M."/>
            <person name="Pursley I."/>
            <person name="Horton D.L."/>
            <person name="Alikhan N.F."/>
            <person name="Baker D."/>
            <person name="Gharbi K."/>
            <person name="Hall N."/>
            <person name="Watson M."/>
            <person name="Adriaenssens E.M."/>
            <person name="Foster-Nyarko E."/>
            <person name="Jarju S."/>
            <person name="Secka A."/>
            <person name="Antonio M."/>
            <person name="Oren A."/>
            <person name="Chaudhuri R.R."/>
            <person name="La Ragione R."/>
            <person name="Hildebrand F."/>
            <person name="Pallen M.J."/>
        </authorList>
    </citation>
    <scope>NUCLEOTIDE SEQUENCE</scope>
    <source>
        <strain evidence="2">ChiBcec8-14828</strain>
    </source>
</reference>
<protein>
    <submittedName>
        <fullName evidence="2">Uncharacterized protein</fullName>
    </submittedName>
</protein>
<gene>
    <name evidence="2" type="ORF">H9943_04260</name>
</gene>
<proteinExistence type="predicted"/>
<keyword evidence="1" id="KW-0812">Transmembrane</keyword>
<dbReference type="AlphaFoldDB" id="A0A9D2S188"/>
<accession>A0A9D2S188</accession>
<dbReference type="EMBL" id="DWYA01000043">
    <property type="protein sequence ID" value="HJB39591.1"/>
    <property type="molecule type" value="Genomic_DNA"/>
</dbReference>
<feature type="transmembrane region" description="Helical" evidence="1">
    <location>
        <begin position="63"/>
        <end position="84"/>
    </location>
</feature>
<evidence type="ECO:0000313" key="2">
    <source>
        <dbReference type="EMBL" id="HJB39591.1"/>
    </source>
</evidence>
<keyword evidence="1" id="KW-1133">Transmembrane helix</keyword>
<comment type="caution">
    <text evidence="2">The sequence shown here is derived from an EMBL/GenBank/DDBJ whole genome shotgun (WGS) entry which is preliminary data.</text>
</comment>